<accession>A0A0V1GB95</accession>
<comment type="caution">
    <text evidence="1">The sequence shown here is derived from an EMBL/GenBank/DDBJ whole genome shotgun (WGS) entry which is preliminary data.</text>
</comment>
<evidence type="ECO:0000313" key="1">
    <source>
        <dbReference type="EMBL" id="KRY95558.1"/>
    </source>
</evidence>
<gene>
    <name evidence="1" type="ORF">T4B_3890</name>
</gene>
<reference evidence="1 2" key="1">
    <citation type="submission" date="2015-01" db="EMBL/GenBank/DDBJ databases">
        <title>Evolution of Trichinella species and genotypes.</title>
        <authorList>
            <person name="Korhonen P.K."/>
            <person name="Edoardo P."/>
            <person name="Giuseppe L.R."/>
            <person name="Gasser R.B."/>
        </authorList>
    </citation>
    <scope>NUCLEOTIDE SEQUENCE [LARGE SCALE GENOMIC DNA]</scope>
    <source>
        <strain evidence="1">ISS588</strain>
    </source>
</reference>
<name>A0A0V1GB95_TRIPS</name>
<dbReference type="Proteomes" id="UP000054805">
    <property type="component" value="Unassembled WGS sequence"/>
</dbReference>
<protein>
    <submittedName>
        <fullName evidence="1">Uncharacterized protein</fullName>
    </submittedName>
</protein>
<sequence length="33" mass="3877">MSHPIDFRGATQHYDYLLCIMKIRRITGLAELL</sequence>
<evidence type="ECO:0000313" key="2">
    <source>
        <dbReference type="Proteomes" id="UP000054805"/>
    </source>
</evidence>
<organism evidence="1 2">
    <name type="scientific">Trichinella pseudospiralis</name>
    <name type="common">Parasitic roundworm</name>
    <dbReference type="NCBI Taxonomy" id="6337"/>
    <lineage>
        <taxon>Eukaryota</taxon>
        <taxon>Metazoa</taxon>
        <taxon>Ecdysozoa</taxon>
        <taxon>Nematoda</taxon>
        <taxon>Enoplea</taxon>
        <taxon>Dorylaimia</taxon>
        <taxon>Trichinellida</taxon>
        <taxon>Trichinellidae</taxon>
        <taxon>Trichinella</taxon>
    </lineage>
</organism>
<dbReference type="EMBL" id="JYDS01004033">
    <property type="protein sequence ID" value="KRY95558.1"/>
    <property type="molecule type" value="Genomic_DNA"/>
</dbReference>
<keyword evidence="2" id="KW-1185">Reference proteome</keyword>
<proteinExistence type="predicted"/>
<dbReference type="AlphaFoldDB" id="A0A0V1GB95"/>